<accession>A0A1V0M6H6</accession>
<reference evidence="1" key="1">
    <citation type="submission" date="2017-01" db="EMBL/GenBank/DDBJ databases">
        <title>Complete nucleotide sequence of an IncP-2 blaVIM-2-harboring megaplasmid from Pseudomonas aeruginosa.</title>
        <authorList>
            <person name="Botelho J."/>
            <person name="Grosso F."/>
            <person name="Mabrouk A."/>
            <person name="Peixe L."/>
        </authorList>
    </citation>
    <scope>NUCLEOTIDE SEQUENCE</scope>
    <source>
        <strain evidence="1">FFUP_PS_37</strain>
        <plasmid evidence="1">pJB37</plasmid>
    </source>
</reference>
<keyword evidence="1" id="KW-0614">Plasmid</keyword>
<proteinExistence type="predicted"/>
<organism evidence="1">
    <name type="scientific">Pseudomonas aeruginosa</name>
    <dbReference type="NCBI Taxonomy" id="287"/>
    <lineage>
        <taxon>Bacteria</taxon>
        <taxon>Pseudomonadati</taxon>
        <taxon>Pseudomonadota</taxon>
        <taxon>Gammaproteobacteria</taxon>
        <taxon>Pseudomonadales</taxon>
        <taxon>Pseudomonadaceae</taxon>
        <taxon>Pseudomonas</taxon>
    </lineage>
</organism>
<evidence type="ECO:0000313" key="1">
    <source>
        <dbReference type="EMBL" id="ARD70497.1"/>
    </source>
</evidence>
<dbReference type="AlphaFoldDB" id="A0A1V0M6H6"/>
<protein>
    <submittedName>
        <fullName evidence="1">Uncharacterized protein</fullName>
    </submittedName>
</protein>
<sequence>MTEGRVLMEGRQFIKSVTGNYPVYPGHPLVLATAIMEFYSDFPTANAPTEHGWCAALSDSRIPGAGDHVGAAVRCLNIGAEGGSVDEMVAAACSYWERGQAGGHHGYVCAGIEQAKAVEPKFRELAERWFPN</sequence>
<geneLocation type="plasmid" evidence="1">
    <name>pJB37</name>
</geneLocation>
<dbReference type="EMBL" id="KY494864">
    <property type="protein sequence ID" value="ARD70497.1"/>
    <property type="molecule type" value="Genomic_DNA"/>
</dbReference>
<name>A0A1V0M6H6_PSEAI</name>